<reference evidence="2" key="1">
    <citation type="submission" date="2019-11" db="EMBL/GenBank/DDBJ databases">
        <authorList>
            <person name="Liu Y."/>
            <person name="Hou J."/>
            <person name="Li T.-Q."/>
            <person name="Guan C.-H."/>
            <person name="Wu X."/>
            <person name="Wu H.-Z."/>
            <person name="Ling F."/>
            <person name="Zhang R."/>
            <person name="Shi X.-G."/>
            <person name="Ren J.-P."/>
            <person name="Chen E.-F."/>
            <person name="Sun J.-M."/>
        </authorList>
    </citation>
    <scope>NUCLEOTIDE SEQUENCE</scope>
    <source>
        <strain evidence="2">Adult_tree_wgs_1</strain>
        <tissue evidence="2">Leaves</tissue>
    </source>
</reference>
<gene>
    <name evidence="2" type="ORF">RHSIM_Rhsim04G0090700</name>
</gene>
<accession>A0A834H6B4</accession>
<feature type="domain" description="Disease resistance protein At4g27190-like leucine-rich repeats" evidence="1">
    <location>
        <begin position="5"/>
        <end position="60"/>
    </location>
</feature>
<name>A0A834H6B4_RHOSS</name>
<dbReference type="EMBL" id="WJXA01000004">
    <property type="protein sequence ID" value="KAF7146434.1"/>
    <property type="molecule type" value="Genomic_DNA"/>
</dbReference>
<protein>
    <recommendedName>
        <fullName evidence="1">Disease resistance protein At4g27190-like leucine-rich repeats domain-containing protein</fullName>
    </recommendedName>
</protein>
<sequence>MFMGDLREIWPGELQAKLRKIEVYRCDLFPSNLIECMEKLERLTVESCKSVEVALFDLGELNIGGEGNGTCCKRTCCKVGEGNGQLTVEFIDTSIFYAHHEGFSLGLVAGGMIDGNIGRGGAEWSWREIRERGFVMMARWS</sequence>
<dbReference type="Proteomes" id="UP000626092">
    <property type="component" value="Unassembled WGS sequence"/>
</dbReference>
<evidence type="ECO:0000313" key="3">
    <source>
        <dbReference type="Proteomes" id="UP000626092"/>
    </source>
</evidence>
<proteinExistence type="predicted"/>
<comment type="caution">
    <text evidence="2">The sequence shown here is derived from an EMBL/GenBank/DDBJ whole genome shotgun (WGS) entry which is preliminary data.</text>
</comment>
<organism evidence="2 3">
    <name type="scientific">Rhododendron simsii</name>
    <name type="common">Sims's rhododendron</name>
    <dbReference type="NCBI Taxonomy" id="118357"/>
    <lineage>
        <taxon>Eukaryota</taxon>
        <taxon>Viridiplantae</taxon>
        <taxon>Streptophyta</taxon>
        <taxon>Embryophyta</taxon>
        <taxon>Tracheophyta</taxon>
        <taxon>Spermatophyta</taxon>
        <taxon>Magnoliopsida</taxon>
        <taxon>eudicotyledons</taxon>
        <taxon>Gunneridae</taxon>
        <taxon>Pentapetalae</taxon>
        <taxon>asterids</taxon>
        <taxon>Ericales</taxon>
        <taxon>Ericaceae</taxon>
        <taxon>Ericoideae</taxon>
        <taxon>Rhodoreae</taxon>
        <taxon>Rhododendron</taxon>
    </lineage>
</organism>
<dbReference type="InterPro" id="IPR057135">
    <property type="entry name" value="At4g27190-like_LRR"/>
</dbReference>
<dbReference type="AlphaFoldDB" id="A0A834H6B4"/>
<keyword evidence="3" id="KW-1185">Reference proteome</keyword>
<dbReference type="Pfam" id="PF23247">
    <property type="entry name" value="LRR_RPS2"/>
    <property type="match status" value="1"/>
</dbReference>
<evidence type="ECO:0000313" key="2">
    <source>
        <dbReference type="EMBL" id="KAF7146434.1"/>
    </source>
</evidence>
<evidence type="ECO:0000259" key="1">
    <source>
        <dbReference type="Pfam" id="PF23247"/>
    </source>
</evidence>